<gene>
    <name evidence="1" type="ORF">JTE90_028090</name>
</gene>
<organism evidence="1 2">
    <name type="scientific">Oedothorax gibbosus</name>
    <dbReference type="NCBI Taxonomy" id="931172"/>
    <lineage>
        <taxon>Eukaryota</taxon>
        <taxon>Metazoa</taxon>
        <taxon>Ecdysozoa</taxon>
        <taxon>Arthropoda</taxon>
        <taxon>Chelicerata</taxon>
        <taxon>Arachnida</taxon>
        <taxon>Araneae</taxon>
        <taxon>Araneomorphae</taxon>
        <taxon>Entelegynae</taxon>
        <taxon>Araneoidea</taxon>
        <taxon>Linyphiidae</taxon>
        <taxon>Erigoninae</taxon>
        <taxon>Oedothorax</taxon>
    </lineage>
</organism>
<dbReference type="AlphaFoldDB" id="A0AAV6VA32"/>
<dbReference type="EMBL" id="JAFNEN010000132">
    <property type="protein sequence ID" value="KAG8192968.1"/>
    <property type="molecule type" value="Genomic_DNA"/>
</dbReference>
<name>A0AAV6VA32_9ARAC</name>
<dbReference type="Proteomes" id="UP000827092">
    <property type="component" value="Unassembled WGS sequence"/>
</dbReference>
<evidence type="ECO:0000313" key="2">
    <source>
        <dbReference type="Proteomes" id="UP000827092"/>
    </source>
</evidence>
<sequence length="73" mass="8519">MLYPHNYPPINHEDPKQTTCTLSNEDRGNLFSPSPNQIQCHVRDEASRRFLFPIHASARDSRHVTTYDLESHE</sequence>
<protein>
    <submittedName>
        <fullName evidence="1">Uncharacterized protein</fullName>
    </submittedName>
</protein>
<evidence type="ECO:0000313" key="1">
    <source>
        <dbReference type="EMBL" id="KAG8192968.1"/>
    </source>
</evidence>
<accession>A0AAV6VA32</accession>
<reference evidence="1 2" key="1">
    <citation type="journal article" date="2022" name="Nat. Ecol. Evol.">
        <title>A masculinizing supergene underlies an exaggerated male reproductive morph in a spider.</title>
        <authorList>
            <person name="Hendrickx F."/>
            <person name="De Corte Z."/>
            <person name="Sonet G."/>
            <person name="Van Belleghem S.M."/>
            <person name="Kostlbacher S."/>
            <person name="Vangestel C."/>
        </authorList>
    </citation>
    <scope>NUCLEOTIDE SEQUENCE [LARGE SCALE GENOMIC DNA]</scope>
    <source>
        <strain evidence="1">W744_W776</strain>
    </source>
</reference>
<proteinExistence type="predicted"/>
<keyword evidence="2" id="KW-1185">Reference proteome</keyword>
<comment type="caution">
    <text evidence="1">The sequence shown here is derived from an EMBL/GenBank/DDBJ whole genome shotgun (WGS) entry which is preliminary data.</text>
</comment>